<keyword evidence="6" id="KW-1185">Reference proteome</keyword>
<evidence type="ECO:0000313" key="6">
    <source>
        <dbReference type="Proteomes" id="UP001596160"/>
    </source>
</evidence>
<dbReference type="InterPro" id="IPR057326">
    <property type="entry name" value="KR_dom"/>
</dbReference>
<dbReference type="NCBIfam" id="NF005559">
    <property type="entry name" value="PRK07231.1"/>
    <property type="match status" value="1"/>
</dbReference>
<accession>A0ABW0AGQ9</accession>
<evidence type="ECO:0000313" key="5">
    <source>
        <dbReference type="EMBL" id="MFC5152091.1"/>
    </source>
</evidence>
<dbReference type="Gene3D" id="3.40.50.720">
    <property type="entry name" value="NAD(P)-binding Rossmann-like Domain"/>
    <property type="match status" value="1"/>
</dbReference>
<dbReference type="InterPro" id="IPR052178">
    <property type="entry name" value="Sec_Metab_Biosynth_SDR"/>
</dbReference>
<dbReference type="Proteomes" id="UP001596160">
    <property type="component" value="Unassembled WGS sequence"/>
</dbReference>
<dbReference type="SUPFAM" id="SSF51735">
    <property type="entry name" value="NAD(P)-binding Rossmann-fold domains"/>
    <property type="match status" value="1"/>
</dbReference>
<name>A0ABW0AGQ9_9ACTN</name>
<dbReference type="PROSITE" id="PS00061">
    <property type="entry name" value="ADH_SHORT"/>
    <property type="match status" value="1"/>
</dbReference>
<dbReference type="SMART" id="SM00822">
    <property type="entry name" value="PKS_KR"/>
    <property type="match status" value="1"/>
</dbReference>
<dbReference type="EMBL" id="JBHSKP010000005">
    <property type="protein sequence ID" value="MFC5152091.1"/>
    <property type="molecule type" value="Genomic_DNA"/>
</dbReference>
<organism evidence="5 6">
    <name type="scientific">Streptomyces amakusaensis</name>
    <dbReference type="NCBI Taxonomy" id="67271"/>
    <lineage>
        <taxon>Bacteria</taxon>
        <taxon>Bacillati</taxon>
        <taxon>Actinomycetota</taxon>
        <taxon>Actinomycetes</taxon>
        <taxon>Kitasatosporales</taxon>
        <taxon>Streptomycetaceae</taxon>
        <taxon>Streptomyces</taxon>
    </lineage>
</organism>
<dbReference type="RefSeq" id="WP_344477782.1">
    <property type="nucleotide sequence ID" value="NZ_BAAASB010000008.1"/>
</dbReference>
<protein>
    <submittedName>
        <fullName evidence="5">SDR family NAD(P)-dependent oxidoreductase</fullName>
        <ecNumber evidence="5">1.1.1.-</ecNumber>
    </submittedName>
</protein>
<dbReference type="PRINTS" id="PR00081">
    <property type="entry name" value="GDHRDH"/>
</dbReference>
<dbReference type="InterPro" id="IPR036291">
    <property type="entry name" value="NAD(P)-bd_dom_sf"/>
</dbReference>
<comment type="similarity">
    <text evidence="1">Belongs to the short-chain dehydrogenases/reductases (SDR) family.</text>
</comment>
<evidence type="ECO:0000259" key="4">
    <source>
        <dbReference type="SMART" id="SM00822"/>
    </source>
</evidence>
<dbReference type="InterPro" id="IPR020904">
    <property type="entry name" value="Sc_DH/Rdtase_CS"/>
</dbReference>
<dbReference type="PANTHER" id="PTHR43618:SF8">
    <property type="entry name" value="7ALPHA-HYDROXYSTEROID DEHYDROGENASE"/>
    <property type="match status" value="1"/>
</dbReference>
<keyword evidence="3 5" id="KW-0560">Oxidoreductase</keyword>
<dbReference type="Pfam" id="PF13561">
    <property type="entry name" value="adh_short_C2"/>
    <property type="match status" value="1"/>
</dbReference>
<dbReference type="InterPro" id="IPR002347">
    <property type="entry name" value="SDR_fam"/>
</dbReference>
<dbReference type="CDD" id="cd05233">
    <property type="entry name" value="SDR_c"/>
    <property type="match status" value="1"/>
</dbReference>
<gene>
    <name evidence="5" type="ORF">ACFPRH_10130</name>
</gene>
<evidence type="ECO:0000256" key="2">
    <source>
        <dbReference type="ARBA" id="ARBA00022857"/>
    </source>
</evidence>
<dbReference type="GO" id="GO:0016491">
    <property type="term" value="F:oxidoreductase activity"/>
    <property type="evidence" value="ECO:0007669"/>
    <property type="project" value="UniProtKB-KW"/>
</dbReference>
<comment type="caution">
    <text evidence="5">The sequence shown here is derived from an EMBL/GenBank/DDBJ whole genome shotgun (WGS) entry which is preliminary data.</text>
</comment>
<evidence type="ECO:0000256" key="3">
    <source>
        <dbReference type="ARBA" id="ARBA00023002"/>
    </source>
</evidence>
<proteinExistence type="inferred from homology"/>
<dbReference type="PANTHER" id="PTHR43618">
    <property type="entry name" value="7-ALPHA-HYDROXYSTEROID DEHYDROGENASE"/>
    <property type="match status" value="1"/>
</dbReference>
<dbReference type="EC" id="1.1.1.-" evidence="5"/>
<reference evidence="6" key="1">
    <citation type="journal article" date="2019" name="Int. J. Syst. Evol. Microbiol.">
        <title>The Global Catalogue of Microorganisms (GCM) 10K type strain sequencing project: providing services to taxonomists for standard genome sequencing and annotation.</title>
        <authorList>
            <consortium name="The Broad Institute Genomics Platform"/>
            <consortium name="The Broad Institute Genome Sequencing Center for Infectious Disease"/>
            <person name="Wu L."/>
            <person name="Ma J."/>
        </authorList>
    </citation>
    <scope>NUCLEOTIDE SEQUENCE [LARGE SCALE GENOMIC DNA]</scope>
    <source>
        <strain evidence="6">PCU 266</strain>
    </source>
</reference>
<sequence length="256" mass="26761">MQTAPGAARFTGKVALITGGATGMGLATARLLLREGAKVVITGRSEDRLKRAAEDLGGGERLLAVAADVSRPADLARLTAEIRRRFDHLDTVFANAGVGVFKRLEEFTEEDFDSVVAANFKGVFFTVQHALPLLRDGGSVVINASWTHHKGLAVGSLYAATKAAAANLAKTLASDLAPRSIRVNSVSPGYIATDMFREAVSSAEAREASRQQVVLKRIGTPEEVASAVAFLASDAASYVNGVDLLVDGGVANSIPA</sequence>
<keyword evidence="2" id="KW-0521">NADP</keyword>
<feature type="domain" description="Ketoreductase" evidence="4">
    <location>
        <begin position="13"/>
        <end position="149"/>
    </location>
</feature>
<evidence type="ECO:0000256" key="1">
    <source>
        <dbReference type="ARBA" id="ARBA00006484"/>
    </source>
</evidence>